<name>A0A840NMP5_9PSEU</name>
<keyword evidence="3" id="KW-1185">Reference proteome</keyword>
<dbReference type="EMBL" id="JACHIV010000001">
    <property type="protein sequence ID" value="MBB5070549.1"/>
    <property type="molecule type" value="Genomic_DNA"/>
</dbReference>
<reference evidence="2 3" key="1">
    <citation type="submission" date="2020-08" db="EMBL/GenBank/DDBJ databases">
        <title>Sequencing the genomes of 1000 actinobacteria strains.</title>
        <authorList>
            <person name="Klenk H.-P."/>
        </authorList>
    </citation>
    <scope>NUCLEOTIDE SEQUENCE [LARGE SCALE GENOMIC DNA]</scope>
    <source>
        <strain evidence="2 3">DSM 45582</strain>
    </source>
</reference>
<accession>A0A840NMP5</accession>
<sequence length="362" mass="39135">MSIEPHVLLAGPRGRRLCFELARVLGQGTPEGIALHRAAFYATYDLDLARGEAGVLFGPGADLPRPHPTPGEVAELLVDVPLREPGERELAHALAAAVDRARYWQEPDGGDVLIAGPEFHAPLGRIAAQVATSAAAHWWAAGIDPTAQCVVEFSDAPGRTRSGAAAENLVRWRENEDEGEARSRARARELGAPVSGSWWSAPVLADLLHTTRRLGELGPAGLRFVEDSMGWERATVRDVAVPSDVAVHEIDGPEAWARLCRRFPLEVTAGRRHDWFRATGRDGRWVIPDWSAVAREFDAVHLTAAGYLATAGLAVPVEDGLASVLAGWDPDATAWLTDTARPDPVGQEWLDDDDGGWRPVRA</sequence>
<gene>
    <name evidence="2" type="ORF">BJ969_003637</name>
</gene>
<evidence type="ECO:0000256" key="1">
    <source>
        <dbReference type="SAM" id="MobiDB-lite"/>
    </source>
</evidence>
<evidence type="ECO:0000313" key="2">
    <source>
        <dbReference type="EMBL" id="MBB5070549.1"/>
    </source>
</evidence>
<feature type="region of interest" description="Disordered" evidence="1">
    <location>
        <begin position="339"/>
        <end position="362"/>
    </location>
</feature>
<dbReference type="RefSeq" id="WP_184480212.1">
    <property type="nucleotide sequence ID" value="NZ_JACHIV010000001.1"/>
</dbReference>
<comment type="caution">
    <text evidence="2">The sequence shown here is derived from an EMBL/GenBank/DDBJ whole genome shotgun (WGS) entry which is preliminary data.</text>
</comment>
<proteinExistence type="predicted"/>
<evidence type="ECO:0000313" key="3">
    <source>
        <dbReference type="Proteomes" id="UP000580474"/>
    </source>
</evidence>
<organism evidence="2 3">
    <name type="scientific">Saccharopolyspora gloriosae</name>
    <dbReference type="NCBI Taxonomy" id="455344"/>
    <lineage>
        <taxon>Bacteria</taxon>
        <taxon>Bacillati</taxon>
        <taxon>Actinomycetota</taxon>
        <taxon>Actinomycetes</taxon>
        <taxon>Pseudonocardiales</taxon>
        <taxon>Pseudonocardiaceae</taxon>
        <taxon>Saccharopolyspora</taxon>
    </lineage>
</organism>
<protein>
    <submittedName>
        <fullName evidence="2">Uncharacterized protein</fullName>
    </submittedName>
</protein>
<dbReference type="AlphaFoldDB" id="A0A840NMP5"/>
<dbReference type="Proteomes" id="UP000580474">
    <property type="component" value="Unassembled WGS sequence"/>
</dbReference>